<dbReference type="AlphaFoldDB" id="A0A5E4QT04"/>
<evidence type="ECO:0000256" key="8">
    <source>
        <dbReference type="ARBA" id="ARBA00023034"/>
    </source>
</evidence>
<dbReference type="EMBL" id="FZQP02005288">
    <property type="protein sequence ID" value="VVD01290.1"/>
    <property type="molecule type" value="Genomic_DNA"/>
</dbReference>
<proteinExistence type="inferred from homology"/>
<accession>A0A5E4QT04</accession>
<evidence type="ECO:0000256" key="2">
    <source>
        <dbReference type="ARBA" id="ARBA00008661"/>
    </source>
</evidence>
<dbReference type="PANTHER" id="PTHR11214">
    <property type="entry name" value="BETA-1,3-N-ACETYLGLUCOSAMINYLTRANSFERASE"/>
    <property type="match status" value="1"/>
</dbReference>
<evidence type="ECO:0000256" key="9">
    <source>
        <dbReference type="ARBA" id="ARBA00023136"/>
    </source>
</evidence>
<keyword evidence="9 10" id="KW-0472">Membrane</keyword>
<dbReference type="Pfam" id="PF01762">
    <property type="entry name" value="Galactosyl_T"/>
    <property type="match status" value="1"/>
</dbReference>
<keyword evidence="3 10" id="KW-0328">Glycosyltransferase</keyword>
<evidence type="ECO:0000256" key="7">
    <source>
        <dbReference type="ARBA" id="ARBA00022989"/>
    </source>
</evidence>
<organism evidence="11 12">
    <name type="scientific">Leptidea sinapis</name>
    <dbReference type="NCBI Taxonomy" id="189913"/>
    <lineage>
        <taxon>Eukaryota</taxon>
        <taxon>Metazoa</taxon>
        <taxon>Ecdysozoa</taxon>
        <taxon>Arthropoda</taxon>
        <taxon>Hexapoda</taxon>
        <taxon>Insecta</taxon>
        <taxon>Pterygota</taxon>
        <taxon>Neoptera</taxon>
        <taxon>Endopterygota</taxon>
        <taxon>Lepidoptera</taxon>
        <taxon>Glossata</taxon>
        <taxon>Ditrysia</taxon>
        <taxon>Papilionoidea</taxon>
        <taxon>Pieridae</taxon>
        <taxon>Dismorphiinae</taxon>
        <taxon>Leptidea</taxon>
    </lineage>
</organism>
<dbReference type="GO" id="GO:0000139">
    <property type="term" value="C:Golgi membrane"/>
    <property type="evidence" value="ECO:0007669"/>
    <property type="project" value="UniProtKB-SubCell"/>
</dbReference>
<keyword evidence="4" id="KW-0808">Transferase</keyword>
<evidence type="ECO:0000256" key="5">
    <source>
        <dbReference type="ARBA" id="ARBA00022692"/>
    </source>
</evidence>
<keyword evidence="7 10" id="KW-1133">Transmembrane helix</keyword>
<feature type="non-terminal residue" evidence="11">
    <location>
        <position position="331"/>
    </location>
</feature>
<keyword evidence="12" id="KW-1185">Reference proteome</keyword>
<protein>
    <recommendedName>
        <fullName evidence="10">Hexosyltransferase</fullName>
        <ecNumber evidence="10">2.4.1.-</ecNumber>
    </recommendedName>
</protein>
<dbReference type="GO" id="GO:0006493">
    <property type="term" value="P:protein O-linked glycosylation"/>
    <property type="evidence" value="ECO:0007669"/>
    <property type="project" value="TreeGrafter"/>
</dbReference>
<reference evidence="11 12" key="1">
    <citation type="submission" date="2017-07" db="EMBL/GenBank/DDBJ databases">
        <authorList>
            <person name="Talla V."/>
            <person name="Backstrom N."/>
        </authorList>
    </citation>
    <scope>NUCLEOTIDE SEQUENCE [LARGE SCALE GENOMIC DNA]</scope>
</reference>
<dbReference type="EC" id="2.4.1.-" evidence="10"/>
<evidence type="ECO:0000256" key="1">
    <source>
        <dbReference type="ARBA" id="ARBA00004323"/>
    </source>
</evidence>
<evidence type="ECO:0000313" key="12">
    <source>
        <dbReference type="Proteomes" id="UP000324832"/>
    </source>
</evidence>
<evidence type="ECO:0000256" key="4">
    <source>
        <dbReference type="ARBA" id="ARBA00022679"/>
    </source>
</evidence>
<comment type="subcellular location">
    <subcellularLocation>
        <location evidence="1 10">Golgi apparatus membrane</location>
        <topology evidence="1 10">Single-pass type II membrane protein</topology>
    </subcellularLocation>
</comment>
<dbReference type="InterPro" id="IPR002659">
    <property type="entry name" value="Glyco_trans_31"/>
</dbReference>
<evidence type="ECO:0000256" key="6">
    <source>
        <dbReference type="ARBA" id="ARBA00022968"/>
    </source>
</evidence>
<comment type="similarity">
    <text evidence="2 10">Belongs to the glycosyltransferase 31 family.</text>
</comment>
<evidence type="ECO:0000256" key="10">
    <source>
        <dbReference type="RuleBase" id="RU363063"/>
    </source>
</evidence>
<sequence>MALKYIGLRRRVVNLVMLLLMAMPLIWCWGVLDTAARALLPSVQLQDLQHFRKNRSLKHYLDNIQLLIEPSSPCVDHDIPLLALVSSSPDNFEARDAIRKTWGKELPTFFLLGLNGYQEDDLTTDNYLEAKMNHDVIIYQFRDHYQNLTLKTALMLQWSSARCPAARFLLKTDDDVLVNPWAMRRIVEGSYDSLIGYRKEHNKLHRVEYSKWYIPRWLLAEDYVPEYLSGTGYLINGKHIDDMLQAAHTVPLINLEDVYFTYLVAKLKLHLQLSHDRRLSPYRPWLPSVCLYWGLASIHSLSPKDIISWGEALMEIGTQYESGNRICDFYE</sequence>
<name>A0A5E4QT04_9NEOP</name>
<feature type="transmembrane region" description="Helical" evidence="10">
    <location>
        <begin position="12"/>
        <end position="32"/>
    </location>
</feature>
<keyword evidence="8 10" id="KW-0333">Golgi apparatus</keyword>
<keyword evidence="5 10" id="KW-0812">Transmembrane</keyword>
<dbReference type="GO" id="GO:0016758">
    <property type="term" value="F:hexosyltransferase activity"/>
    <property type="evidence" value="ECO:0007669"/>
    <property type="project" value="InterPro"/>
</dbReference>
<gene>
    <name evidence="11" type="ORF">LSINAPIS_LOCUS11746</name>
</gene>
<dbReference type="PANTHER" id="PTHR11214:SF314">
    <property type="entry name" value="HEXOSYLTRANSFERASE"/>
    <property type="match status" value="1"/>
</dbReference>
<dbReference type="Gene3D" id="3.90.550.50">
    <property type="match status" value="1"/>
</dbReference>
<evidence type="ECO:0000256" key="3">
    <source>
        <dbReference type="ARBA" id="ARBA00022676"/>
    </source>
</evidence>
<keyword evidence="6 10" id="KW-0735">Signal-anchor</keyword>
<evidence type="ECO:0000313" key="11">
    <source>
        <dbReference type="EMBL" id="VVD01290.1"/>
    </source>
</evidence>
<dbReference type="Proteomes" id="UP000324832">
    <property type="component" value="Unassembled WGS sequence"/>
</dbReference>